<feature type="transmembrane region" description="Helical" evidence="1">
    <location>
        <begin position="89"/>
        <end position="107"/>
    </location>
</feature>
<dbReference type="EMBL" id="CP058215">
    <property type="protein sequence ID" value="QLC50116.1"/>
    <property type="molecule type" value="Genomic_DNA"/>
</dbReference>
<dbReference type="Pfam" id="PF09335">
    <property type="entry name" value="VTT_dom"/>
    <property type="match status" value="1"/>
</dbReference>
<protein>
    <submittedName>
        <fullName evidence="3">DedA family protein</fullName>
    </submittedName>
</protein>
<dbReference type="GeneID" id="55821532"/>
<accession>A0A7D5EEN6</accession>
<evidence type="ECO:0000313" key="3">
    <source>
        <dbReference type="EMBL" id="QLC50116.1"/>
    </source>
</evidence>
<keyword evidence="1" id="KW-0472">Membrane</keyword>
<dbReference type="RefSeq" id="WP_176965172.1">
    <property type="nucleotide sequence ID" value="NZ_CP058215.1"/>
</dbReference>
<dbReference type="AlphaFoldDB" id="A0A7D5EEN6"/>
<gene>
    <name evidence="3" type="ORF">HWN40_07615</name>
</gene>
<evidence type="ECO:0000256" key="1">
    <source>
        <dbReference type="SAM" id="Phobius"/>
    </source>
</evidence>
<sequence>MVDLMLLLTDYGYISLFVTSFLASTILPLGSEGLLVLMVLGNFNVHSVVLVASIANFLGACTSYYIGLKGRTLLISKYMKISDKQLKRAEAYFGKYGAISLFFTWLPGIGDAIAVAGGVLHYSFSQFVIFVFLGKLFRYAAVAYFAIQI</sequence>
<reference evidence="3 4" key="1">
    <citation type="submission" date="2020-06" db="EMBL/GenBank/DDBJ databases">
        <title>Methanolobus halotolerans sp. nov., isolated from a saline lake Tus in Siberia.</title>
        <authorList>
            <person name="Shen Y."/>
            <person name="Chen S.-C."/>
            <person name="Lai M.-C."/>
            <person name="Huang H.-H."/>
            <person name="Chiu H.-H."/>
            <person name="Tang S.-L."/>
            <person name="Rogozin D.Y."/>
            <person name="Degermendzhy A.G."/>
        </authorList>
    </citation>
    <scope>NUCLEOTIDE SEQUENCE [LARGE SCALE GENOMIC DNA]</scope>
    <source>
        <strain evidence="3 4">DSM 21339</strain>
    </source>
</reference>
<evidence type="ECO:0000259" key="2">
    <source>
        <dbReference type="Pfam" id="PF09335"/>
    </source>
</evidence>
<organism evidence="3 4">
    <name type="scientific">Methanolobus zinderi</name>
    <dbReference type="NCBI Taxonomy" id="536044"/>
    <lineage>
        <taxon>Archaea</taxon>
        <taxon>Methanobacteriati</taxon>
        <taxon>Methanobacteriota</taxon>
        <taxon>Stenosarchaea group</taxon>
        <taxon>Methanomicrobia</taxon>
        <taxon>Methanosarcinales</taxon>
        <taxon>Methanosarcinaceae</taxon>
        <taxon>Methanolobus</taxon>
    </lineage>
</organism>
<feature type="transmembrane region" description="Helical" evidence="1">
    <location>
        <begin position="43"/>
        <end position="68"/>
    </location>
</feature>
<keyword evidence="1" id="KW-0812">Transmembrane</keyword>
<feature type="domain" description="VTT" evidence="2">
    <location>
        <begin position="36"/>
        <end position="145"/>
    </location>
</feature>
<dbReference type="InterPro" id="IPR032816">
    <property type="entry name" value="VTT_dom"/>
</dbReference>
<name>A0A7D5EEN6_9EURY</name>
<keyword evidence="1" id="KW-1133">Transmembrane helix</keyword>
<dbReference type="Proteomes" id="UP000509594">
    <property type="component" value="Chromosome"/>
</dbReference>
<dbReference type="OrthoDB" id="146471at2157"/>
<dbReference type="PANTHER" id="PTHR42709">
    <property type="entry name" value="ALKALINE PHOSPHATASE LIKE PROTEIN"/>
    <property type="match status" value="1"/>
</dbReference>
<dbReference type="InterPro" id="IPR051311">
    <property type="entry name" value="DedA_domain"/>
</dbReference>
<dbReference type="PANTHER" id="PTHR42709:SF4">
    <property type="entry name" value="INNER MEMBRANE PROTEIN YQAA"/>
    <property type="match status" value="1"/>
</dbReference>
<feature type="transmembrane region" description="Helical" evidence="1">
    <location>
        <begin position="12"/>
        <end position="31"/>
    </location>
</feature>
<keyword evidence="4" id="KW-1185">Reference proteome</keyword>
<dbReference type="KEGG" id="mzi:HWN40_07615"/>
<proteinExistence type="predicted"/>
<evidence type="ECO:0000313" key="4">
    <source>
        <dbReference type="Proteomes" id="UP000509594"/>
    </source>
</evidence>